<reference evidence="4" key="1">
    <citation type="submission" date="2016-03" db="EMBL/GenBank/DDBJ databases">
        <authorList>
            <person name="Heylen K."/>
            <person name="De Vos P."/>
            <person name="Vekeman B."/>
        </authorList>
    </citation>
    <scope>NUCLEOTIDE SEQUENCE [LARGE SCALE GENOMIC DNA]</scope>
    <source>
        <strain evidence="4">R-45383</strain>
    </source>
</reference>
<name>A0A177P7P4_9GAMM</name>
<dbReference type="InterPro" id="IPR006597">
    <property type="entry name" value="Sel1-like"/>
</dbReference>
<dbReference type="AlphaFoldDB" id="A0A177P7P4"/>
<dbReference type="EMBL" id="LUUK01000031">
    <property type="protein sequence ID" value="OAI26211.1"/>
    <property type="molecule type" value="Genomic_DNA"/>
</dbReference>
<dbReference type="InterPro" id="IPR011990">
    <property type="entry name" value="TPR-like_helical_dom_sf"/>
</dbReference>
<organism evidence="3 4">
    <name type="scientific">Methylomonas koyamae</name>
    <dbReference type="NCBI Taxonomy" id="702114"/>
    <lineage>
        <taxon>Bacteria</taxon>
        <taxon>Pseudomonadati</taxon>
        <taxon>Pseudomonadota</taxon>
        <taxon>Gammaproteobacteria</taxon>
        <taxon>Methylococcales</taxon>
        <taxon>Methylococcaceae</taxon>
        <taxon>Methylomonas</taxon>
    </lineage>
</organism>
<dbReference type="Pfam" id="PF08238">
    <property type="entry name" value="Sel1"/>
    <property type="match status" value="2"/>
</dbReference>
<dbReference type="SMART" id="SM00671">
    <property type="entry name" value="SEL1"/>
    <property type="match status" value="2"/>
</dbReference>
<dbReference type="STRING" id="702114.A1355_19120"/>
<evidence type="ECO:0008006" key="5">
    <source>
        <dbReference type="Google" id="ProtNLM"/>
    </source>
</evidence>
<evidence type="ECO:0000313" key="4">
    <source>
        <dbReference type="Proteomes" id="UP000077628"/>
    </source>
</evidence>
<dbReference type="Gene3D" id="1.25.40.10">
    <property type="entry name" value="Tetratricopeptide repeat domain"/>
    <property type="match status" value="1"/>
</dbReference>
<comment type="caution">
    <text evidence="3">The sequence shown here is derived from an EMBL/GenBank/DDBJ whole genome shotgun (WGS) entry which is preliminary data.</text>
</comment>
<dbReference type="SUPFAM" id="SSF81901">
    <property type="entry name" value="HCP-like"/>
    <property type="match status" value="1"/>
</dbReference>
<gene>
    <name evidence="3" type="ORF">A1355_19120</name>
</gene>
<feature type="signal peptide" evidence="2">
    <location>
        <begin position="1"/>
        <end position="26"/>
    </location>
</feature>
<keyword evidence="1" id="KW-0677">Repeat</keyword>
<evidence type="ECO:0000256" key="2">
    <source>
        <dbReference type="SAM" id="SignalP"/>
    </source>
</evidence>
<accession>A0A177P7P4</accession>
<dbReference type="PANTHER" id="PTHR46430:SF1">
    <property type="entry name" value="CHITIN SYNTHASE REGULATOR SKT5-RELATED"/>
    <property type="match status" value="1"/>
</dbReference>
<sequence length="154" mass="16643">MAFLGGMMGRLIGLCLILLQLSSAWADEVLQAAEQGNPQAQAKLASLYLLGRDGYEKNEKLAAEWMEKAAKQGIVDAQVVMGALYDRGLGVTGDTDKATQWYEKAAAQGHATSLAILGRNDAAKGSVQFNYQAMRLNAARSIPTEYAKRFLTSK</sequence>
<proteinExistence type="predicted"/>
<evidence type="ECO:0000256" key="1">
    <source>
        <dbReference type="ARBA" id="ARBA00022737"/>
    </source>
</evidence>
<keyword evidence="4" id="KW-1185">Reference proteome</keyword>
<evidence type="ECO:0000313" key="3">
    <source>
        <dbReference type="EMBL" id="OAI26211.1"/>
    </source>
</evidence>
<feature type="chain" id="PRO_5008069999" description="Sel1 repeat family protein" evidence="2">
    <location>
        <begin position="27"/>
        <end position="154"/>
    </location>
</feature>
<protein>
    <recommendedName>
        <fullName evidence="5">Sel1 repeat family protein</fullName>
    </recommendedName>
</protein>
<keyword evidence="2" id="KW-0732">Signal</keyword>
<dbReference type="InterPro" id="IPR051726">
    <property type="entry name" value="Chitin_Synth_Reg"/>
</dbReference>
<dbReference type="PANTHER" id="PTHR46430">
    <property type="entry name" value="PROTEIN SKT5-RELATED"/>
    <property type="match status" value="1"/>
</dbReference>
<dbReference type="Proteomes" id="UP000077628">
    <property type="component" value="Unassembled WGS sequence"/>
</dbReference>